<keyword evidence="1" id="KW-1133">Transmembrane helix</keyword>
<dbReference type="EMBL" id="JBBNAE010000001">
    <property type="protein sequence ID" value="KAK9153885.1"/>
    <property type="molecule type" value="Genomic_DNA"/>
</dbReference>
<keyword evidence="1" id="KW-0812">Transmembrane</keyword>
<organism evidence="3 4">
    <name type="scientific">Stephania japonica</name>
    <dbReference type="NCBI Taxonomy" id="461633"/>
    <lineage>
        <taxon>Eukaryota</taxon>
        <taxon>Viridiplantae</taxon>
        <taxon>Streptophyta</taxon>
        <taxon>Embryophyta</taxon>
        <taxon>Tracheophyta</taxon>
        <taxon>Spermatophyta</taxon>
        <taxon>Magnoliopsida</taxon>
        <taxon>Ranunculales</taxon>
        <taxon>Menispermaceae</taxon>
        <taxon>Menispermoideae</taxon>
        <taxon>Cissampelideae</taxon>
        <taxon>Stephania</taxon>
    </lineage>
</organism>
<feature type="transmembrane region" description="Helical" evidence="1">
    <location>
        <begin position="227"/>
        <end position="247"/>
    </location>
</feature>
<gene>
    <name evidence="3" type="ORF">Sjap_001365</name>
</gene>
<keyword evidence="4" id="KW-1185">Reference proteome</keyword>
<sequence>MADIKRVEEGLGNSTKGVIEEDERFRRQLHEEDEVKSRVVHEESNSCTNELIGKGKAEFTRVDYHQPVIVEVKQKNERIATLDAFRGLTIVLMILVDDAGSAYERIDHSPWNGCTLADFVMPFFLFIVGVAIALALKRIPKVRKAVKKIILRTLKLLFWGILLQGGYSHAPDDLAYGVDMKHIRWCGILQRIALVYLVVALIEIVTIKTRPTVLGPGYFSIFSSYRLQWAGGFIAFVIYMVTTYSLYVPDWSFTALIDGHHTERLTVKCGVRGHLGPACNAVGYVDRQVWGINHLYLYPVWIRSKDCTLSSPNVGPLQNNAPNWCRAPFEPEGLLSTISAILSGTIGIHYGHVLLHFKSHGERLKHWVPMGLVLFVVAIILHFTDAIPINKQLYSFSYVCFTTGAAGLVFSGFYILIDVWGLRTPFLFLEWIGMNAMLVFVMAAQGIFAAFVNGWYYETPGNTLVRWIQKHVFNDVWKSERVGTLLYVMFAEITFWGVVAGILHKLGIYWKL</sequence>
<evidence type="ECO:0000256" key="1">
    <source>
        <dbReference type="SAM" id="Phobius"/>
    </source>
</evidence>
<reference evidence="3 4" key="1">
    <citation type="submission" date="2024-01" db="EMBL/GenBank/DDBJ databases">
        <title>Genome assemblies of Stephania.</title>
        <authorList>
            <person name="Yang L."/>
        </authorList>
    </citation>
    <scope>NUCLEOTIDE SEQUENCE [LARGE SCALE GENOMIC DNA]</scope>
    <source>
        <strain evidence="3">QJT</strain>
        <tissue evidence="3">Leaf</tissue>
    </source>
</reference>
<proteinExistence type="predicted"/>
<dbReference type="Pfam" id="PF07786">
    <property type="entry name" value="HGSNAT_cat"/>
    <property type="match status" value="1"/>
</dbReference>
<feature type="transmembrane region" description="Helical" evidence="1">
    <location>
        <begin position="334"/>
        <end position="355"/>
    </location>
</feature>
<protein>
    <recommendedName>
        <fullName evidence="2">Heparan-alpha-glucosaminide N-acetyltransferase catalytic domain-containing protein</fullName>
    </recommendedName>
</protein>
<feature type="transmembrane region" description="Helical" evidence="1">
    <location>
        <begin position="367"/>
        <end position="384"/>
    </location>
</feature>
<dbReference type="PANTHER" id="PTHR31061">
    <property type="entry name" value="LD22376P"/>
    <property type="match status" value="1"/>
</dbReference>
<feature type="transmembrane region" description="Helical" evidence="1">
    <location>
        <begin position="79"/>
        <end position="96"/>
    </location>
</feature>
<feature type="transmembrane region" description="Helical" evidence="1">
    <location>
        <begin position="149"/>
        <end position="168"/>
    </location>
</feature>
<evidence type="ECO:0000259" key="2">
    <source>
        <dbReference type="Pfam" id="PF07786"/>
    </source>
</evidence>
<feature type="transmembrane region" description="Helical" evidence="1">
    <location>
        <begin position="396"/>
        <end position="417"/>
    </location>
</feature>
<evidence type="ECO:0000313" key="4">
    <source>
        <dbReference type="Proteomes" id="UP001417504"/>
    </source>
</evidence>
<evidence type="ECO:0000313" key="3">
    <source>
        <dbReference type="EMBL" id="KAK9153885.1"/>
    </source>
</evidence>
<accession>A0AAP0KMC6</accession>
<keyword evidence="1" id="KW-0472">Membrane</keyword>
<feature type="transmembrane region" description="Helical" evidence="1">
    <location>
        <begin position="438"/>
        <end position="457"/>
    </location>
</feature>
<feature type="transmembrane region" description="Helical" evidence="1">
    <location>
        <begin position="116"/>
        <end position="137"/>
    </location>
</feature>
<feature type="transmembrane region" description="Helical" evidence="1">
    <location>
        <begin position="484"/>
        <end position="503"/>
    </location>
</feature>
<name>A0AAP0KMC6_9MAGN</name>
<dbReference type="InterPro" id="IPR012429">
    <property type="entry name" value="HGSNAT_cat"/>
</dbReference>
<comment type="caution">
    <text evidence="3">The sequence shown here is derived from an EMBL/GenBank/DDBJ whole genome shotgun (WGS) entry which is preliminary data.</text>
</comment>
<dbReference type="AlphaFoldDB" id="A0AAP0KMC6"/>
<feature type="transmembrane region" description="Helical" evidence="1">
    <location>
        <begin position="188"/>
        <end position="207"/>
    </location>
</feature>
<dbReference type="Proteomes" id="UP001417504">
    <property type="component" value="Unassembled WGS sequence"/>
</dbReference>
<feature type="domain" description="Heparan-alpha-glucosaminide N-acetyltransferase catalytic" evidence="2">
    <location>
        <begin position="78"/>
        <end position="207"/>
    </location>
</feature>
<dbReference type="PANTHER" id="PTHR31061:SF5">
    <property type="entry name" value="HEPARAN-ALPHA-GLUCOSAMINIDE N-ACETYLTRANSFERASE CATALYTIC DOMAIN-CONTAINING PROTEIN"/>
    <property type="match status" value="1"/>
</dbReference>